<organism evidence="1 2">
    <name type="scientific">Trichoderma asperellum (strain ATCC 204424 / CBS 433.97 / NBRC 101777)</name>
    <dbReference type="NCBI Taxonomy" id="1042311"/>
    <lineage>
        <taxon>Eukaryota</taxon>
        <taxon>Fungi</taxon>
        <taxon>Dikarya</taxon>
        <taxon>Ascomycota</taxon>
        <taxon>Pezizomycotina</taxon>
        <taxon>Sordariomycetes</taxon>
        <taxon>Hypocreomycetidae</taxon>
        <taxon>Hypocreales</taxon>
        <taxon>Hypocreaceae</taxon>
        <taxon>Trichoderma</taxon>
    </lineage>
</organism>
<proteinExistence type="predicted"/>
<reference evidence="1 2" key="1">
    <citation type="submission" date="2016-07" db="EMBL/GenBank/DDBJ databases">
        <title>Multiple horizontal gene transfer events from other fungi enriched the ability of initially mycotrophic Trichoderma (Ascomycota) to feed on dead plant biomass.</title>
        <authorList>
            <consortium name="DOE Joint Genome Institute"/>
            <person name="Aerts A."/>
            <person name="Atanasova L."/>
            <person name="Chenthamara K."/>
            <person name="Zhang J."/>
            <person name="Grujic M."/>
            <person name="Henrissat B."/>
            <person name="Kuo A."/>
            <person name="Salamov A."/>
            <person name="Lipzen A."/>
            <person name="Labutti K."/>
            <person name="Barry K."/>
            <person name="Miao Y."/>
            <person name="Rahimi M.J."/>
            <person name="Shen Q."/>
            <person name="Grigoriev I.V."/>
            <person name="Kubicek C.P."/>
            <person name="Druzhinina I.S."/>
        </authorList>
    </citation>
    <scope>NUCLEOTIDE SEQUENCE [LARGE SCALE GENOMIC DNA]</scope>
    <source>
        <strain evidence="1 2">CBS 433.97</strain>
    </source>
</reference>
<dbReference type="EMBL" id="KZ679262">
    <property type="protein sequence ID" value="PTB41098.1"/>
    <property type="molecule type" value="Genomic_DNA"/>
</dbReference>
<name>A0A2T3Z8G8_TRIA4</name>
<dbReference type="Proteomes" id="UP000240493">
    <property type="component" value="Unassembled WGS sequence"/>
</dbReference>
<accession>A0A2T3Z8G8</accession>
<evidence type="ECO:0000313" key="2">
    <source>
        <dbReference type="Proteomes" id="UP000240493"/>
    </source>
</evidence>
<dbReference type="AlphaFoldDB" id="A0A2T3Z8G8"/>
<evidence type="ECO:0000313" key="1">
    <source>
        <dbReference type="EMBL" id="PTB41098.1"/>
    </source>
</evidence>
<gene>
    <name evidence="1" type="ORF">M441DRAFT_417604</name>
</gene>
<protein>
    <submittedName>
        <fullName evidence="1">Uncharacterized protein</fullName>
    </submittedName>
</protein>
<sequence>MEHSYASVTSSIPRSNDDGHGVSVGYGTTAAFLIPRSLPVTRARRACATAGYCWAFISLLPRVVPFGGALLVIGSPIFGYGPYKQAIAVKGRISHPRQQRKESQKHGHKIKLFTVTACASHASPLPDSCICRLAISAP</sequence>
<keyword evidence="2" id="KW-1185">Reference proteome</keyword>